<dbReference type="AlphaFoldDB" id="A0A6G4XD16"/>
<evidence type="ECO:0000256" key="1">
    <source>
        <dbReference type="ARBA" id="ARBA00004196"/>
    </source>
</evidence>
<comment type="subcellular location">
    <subcellularLocation>
        <location evidence="1">Cell envelope</location>
    </subcellularLocation>
</comment>
<dbReference type="InterPro" id="IPR006059">
    <property type="entry name" value="SBP"/>
</dbReference>
<dbReference type="Gene3D" id="3.40.190.10">
    <property type="entry name" value="Periplasmic binding protein-like II"/>
    <property type="match status" value="1"/>
</dbReference>
<dbReference type="GO" id="GO:0030313">
    <property type="term" value="C:cell envelope"/>
    <property type="evidence" value="ECO:0007669"/>
    <property type="project" value="UniProtKB-SubCell"/>
</dbReference>
<reference evidence="7 8" key="1">
    <citation type="submission" date="2020-02" db="EMBL/GenBank/DDBJ databases">
        <title>Whole-genome analyses of novel actinobacteria.</title>
        <authorList>
            <person name="Sahin N."/>
            <person name="Tokatli A."/>
        </authorList>
    </citation>
    <scope>NUCLEOTIDE SEQUENCE [LARGE SCALE GENOMIC DNA]</scope>
    <source>
        <strain evidence="7 8">YC504</strain>
    </source>
</reference>
<dbReference type="Proteomes" id="UP000481109">
    <property type="component" value="Unassembled WGS sequence"/>
</dbReference>
<protein>
    <submittedName>
        <fullName evidence="7">Sugar ABC transporter substrate-binding protein</fullName>
    </submittedName>
</protein>
<evidence type="ECO:0000256" key="4">
    <source>
        <dbReference type="ARBA" id="ARBA00022729"/>
    </source>
</evidence>
<feature type="signal peptide" evidence="6">
    <location>
        <begin position="1"/>
        <end position="33"/>
    </location>
</feature>
<dbReference type="CDD" id="cd13585">
    <property type="entry name" value="PBP2_TMBP_like"/>
    <property type="match status" value="1"/>
</dbReference>
<evidence type="ECO:0000256" key="5">
    <source>
        <dbReference type="SAM" id="MobiDB-lite"/>
    </source>
</evidence>
<comment type="caution">
    <text evidence="7">The sequence shown here is derived from an EMBL/GenBank/DDBJ whole genome shotgun (WGS) entry which is preliminary data.</text>
</comment>
<feature type="region of interest" description="Disordered" evidence="5">
    <location>
        <begin position="423"/>
        <end position="448"/>
    </location>
</feature>
<comment type="similarity">
    <text evidence="2">Belongs to the bacterial solute-binding protein 1 family.</text>
</comment>
<accession>A0A6G4XD16</accession>
<dbReference type="SUPFAM" id="SSF53850">
    <property type="entry name" value="Periplasmic binding protein-like II"/>
    <property type="match status" value="1"/>
</dbReference>
<keyword evidence="4 6" id="KW-0732">Signal</keyword>
<organism evidence="7 8">
    <name type="scientific">Streptomyces mesophilus</name>
    <dbReference type="NCBI Taxonomy" id="1775132"/>
    <lineage>
        <taxon>Bacteria</taxon>
        <taxon>Bacillati</taxon>
        <taxon>Actinomycetota</taxon>
        <taxon>Actinomycetes</taxon>
        <taxon>Kitasatosporales</taxon>
        <taxon>Streptomycetaceae</taxon>
        <taxon>Streptomyces</taxon>
    </lineage>
</organism>
<evidence type="ECO:0000256" key="3">
    <source>
        <dbReference type="ARBA" id="ARBA00022448"/>
    </source>
</evidence>
<keyword evidence="8" id="KW-1185">Reference proteome</keyword>
<feature type="chain" id="PRO_5026200191" evidence="6">
    <location>
        <begin position="34"/>
        <end position="448"/>
    </location>
</feature>
<evidence type="ECO:0000313" key="7">
    <source>
        <dbReference type="EMBL" id="NGO74750.1"/>
    </source>
</evidence>
<dbReference type="EMBL" id="JAAKZW010000005">
    <property type="protein sequence ID" value="NGO74750.1"/>
    <property type="molecule type" value="Genomic_DNA"/>
</dbReference>
<dbReference type="InterPro" id="IPR050490">
    <property type="entry name" value="Bact_solute-bd_prot1"/>
</dbReference>
<evidence type="ECO:0000256" key="6">
    <source>
        <dbReference type="SAM" id="SignalP"/>
    </source>
</evidence>
<dbReference type="Pfam" id="PF01547">
    <property type="entry name" value="SBP_bac_1"/>
    <property type="match status" value="1"/>
</dbReference>
<dbReference type="PANTHER" id="PTHR43649">
    <property type="entry name" value="ARABINOSE-BINDING PROTEIN-RELATED"/>
    <property type="match status" value="1"/>
</dbReference>
<dbReference type="PANTHER" id="PTHR43649:SF31">
    <property type="entry name" value="SN-GLYCEROL-3-PHOSPHATE-BINDING PERIPLASMIC PROTEIN UGPB"/>
    <property type="match status" value="1"/>
</dbReference>
<proteinExistence type="inferred from homology"/>
<dbReference type="PROSITE" id="PS51257">
    <property type="entry name" value="PROKAR_LIPOPROTEIN"/>
    <property type="match status" value="1"/>
</dbReference>
<keyword evidence="3" id="KW-0813">Transport</keyword>
<gene>
    <name evidence="7" type="ORF">G6045_03470</name>
</gene>
<dbReference type="RefSeq" id="WP_165330265.1">
    <property type="nucleotide sequence ID" value="NZ_JAAKZW010000005.1"/>
</dbReference>
<name>A0A6G4XD16_9ACTN</name>
<evidence type="ECO:0000313" key="8">
    <source>
        <dbReference type="Proteomes" id="UP000481109"/>
    </source>
</evidence>
<sequence>MPIRSTTMPIRRAVRTRTAASALALTMALTATACGGDSGGAADGKTTITLGYYAEAGGPADGTMRKLVKEFEKANPTIRVKIESADYDKFHTRLRTQLAGRKAPDVWLSDGVLVQEFAGRGSLRDLSGYASELNADDYLGVDLIKKGDPKGRLYGFPQGAQSTALFYNKKLFKDAGVAEPTADWTYDDLLAAAKKLTKDTNGDGKPDVYGFRSYSPSFVESWWPMVEAFGGEVLGDDGKVAIDSPGSREAFDWMLKTMYEDKVAPDPVTTEALGKSQTLFPSSVVAMQFGIYARIQTANQGKVDFGVAPLPKGPDGQRGDLANINAWVINRAAPDARAEAAWKWIEFFSGEKPQTDWTAIGEAIPINKKVTQTPAFLSPETPPAERKVFLDSLADADDLGLNPVWSEYTTALAEAVTGALNKESSVPDALKTGQDEAQSAIDRFRPAG</sequence>
<evidence type="ECO:0000256" key="2">
    <source>
        <dbReference type="ARBA" id="ARBA00008520"/>
    </source>
</evidence>